<organism evidence="2 3">
    <name type="scientific">Streptomyces brasiliensis</name>
    <dbReference type="NCBI Taxonomy" id="1954"/>
    <lineage>
        <taxon>Bacteria</taxon>
        <taxon>Bacillati</taxon>
        <taxon>Actinomycetota</taxon>
        <taxon>Actinomycetes</taxon>
        <taxon>Kitasatosporales</taxon>
        <taxon>Streptomycetaceae</taxon>
        <taxon>Streptomyces</taxon>
    </lineage>
</organism>
<dbReference type="NCBIfam" id="TIGR02118">
    <property type="entry name" value="EthD family reductase"/>
    <property type="match status" value="1"/>
</dbReference>
<reference evidence="2" key="1">
    <citation type="journal article" date="2014" name="Int. J. Syst. Evol. Microbiol.">
        <title>Complete genome sequence of Corynebacterium casei LMG S-19264T (=DSM 44701T), isolated from a smear-ripened cheese.</title>
        <authorList>
            <consortium name="US DOE Joint Genome Institute (JGI-PGF)"/>
            <person name="Walter F."/>
            <person name="Albersmeier A."/>
            <person name="Kalinowski J."/>
            <person name="Ruckert C."/>
        </authorList>
    </citation>
    <scope>NUCLEOTIDE SEQUENCE</scope>
    <source>
        <strain evidence="2">JCM 3086</strain>
    </source>
</reference>
<dbReference type="InterPro" id="IPR009799">
    <property type="entry name" value="EthD_dom"/>
</dbReference>
<dbReference type="PANTHER" id="PTHR40260">
    <property type="entry name" value="BLR8190 PROTEIN"/>
    <property type="match status" value="1"/>
</dbReference>
<name>A0A917KZT2_9ACTN</name>
<accession>A0A917KZT2</accession>
<protein>
    <recommendedName>
        <fullName evidence="1">EthD domain-containing protein</fullName>
    </recommendedName>
</protein>
<dbReference type="RefSeq" id="WP_189313762.1">
    <property type="nucleotide sequence ID" value="NZ_BMQA01000019.1"/>
</dbReference>
<reference evidence="2" key="2">
    <citation type="submission" date="2020-09" db="EMBL/GenBank/DDBJ databases">
        <authorList>
            <person name="Sun Q."/>
            <person name="Ohkuma M."/>
        </authorList>
    </citation>
    <scope>NUCLEOTIDE SEQUENCE</scope>
    <source>
        <strain evidence="2">JCM 3086</strain>
    </source>
</reference>
<comment type="caution">
    <text evidence="2">The sequence shown here is derived from an EMBL/GenBank/DDBJ whole genome shotgun (WGS) entry which is preliminary data.</text>
</comment>
<evidence type="ECO:0000259" key="1">
    <source>
        <dbReference type="Pfam" id="PF07110"/>
    </source>
</evidence>
<feature type="domain" description="EthD" evidence="1">
    <location>
        <begin position="10"/>
        <end position="87"/>
    </location>
</feature>
<evidence type="ECO:0000313" key="2">
    <source>
        <dbReference type="EMBL" id="GGJ35183.1"/>
    </source>
</evidence>
<dbReference type="AlphaFoldDB" id="A0A917KZT2"/>
<evidence type="ECO:0000313" key="3">
    <source>
        <dbReference type="Proteomes" id="UP000657574"/>
    </source>
</evidence>
<dbReference type="InterPro" id="IPR011008">
    <property type="entry name" value="Dimeric_a/b-barrel"/>
</dbReference>
<sequence>MIKLTVLYAQPADADAFDKHYLQTHTPLVRALPGLDRFEVAFTLPDADGAPALYHLIAELYFPDAQAMQAAMASPEGAALAADAPNVTSTKSVSMLSEIS</sequence>
<dbReference type="GO" id="GO:0016491">
    <property type="term" value="F:oxidoreductase activity"/>
    <property type="evidence" value="ECO:0007669"/>
    <property type="project" value="InterPro"/>
</dbReference>
<dbReference type="PANTHER" id="PTHR40260:SF2">
    <property type="entry name" value="BLR8190 PROTEIN"/>
    <property type="match status" value="1"/>
</dbReference>
<proteinExistence type="predicted"/>
<dbReference type="SUPFAM" id="SSF54909">
    <property type="entry name" value="Dimeric alpha+beta barrel"/>
    <property type="match status" value="1"/>
</dbReference>
<dbReference type="Pfam" id="PF07110">
    <property type="entry name" value="EthD"/>
    <property type="match status" value="1"/>
</dbReference>
<dbReference type="Proteomes" id="UP000657574">
    <property type="component" value="Unassembled WGS sequence"/>
</dbReference>
<gene>
    <name evidence="2" type="ORF">GCM10010121_053030</name>
</gene>
<keyword evidence="3" id="KW-1185">Reference proteome</keyword>
<dbReference type="Gene3D" id="3.30.70.100">
    <property type="match status" value="1"/>
</dbReference>
<dbReference type="EMBL" id="BMQA01000019">
    <property type="protein sequence ID" value="GGJ35183.1"/>
    <property type="molecule type" value="Genomic_DNA"/>
</dbReference>